<feature type="chain" id="PRO_5002301034" evidence="1">
    <location>
        <begin position="24"/>
        <end position="191"/>
    </location>
</feature>
<dbReference type="AlphaFoldDB" id="A0A0D6AY73"/>
<dbReference type="Proteomes" id="UP000064912">
    <property type="component" value="Chromosome"/>
</dbReference>
<keyword evidence="1" id="KW-0732">Signal</keyword>
<evidence type="ECO:0000256" key="1">
    <source>
        <dbReference type="SAM" id="SignalP"/>
    </source>
</evidence>
<evidence type="ECO:0000313" key="4">
    <source>
        <dbReference type="Proteomes" id="UP000064912"/>
    </source>
</evidence>
<evidence type="ECO:0000313" key="3">
    <source>
        <dbReference type="EMBL" id="BAQ67590.1"/>
    </source>
</evidence>
<dbReference type="EMBL" id="AP014800">
    <property type="protein sequence ID" value="BAQ67590.1"/>
    <property type="molecule type" value="Genomic_DNA"/>
</dbReference>
<dbReference type="KEGG" id="rsu:NHU_00420"/>
<dbReference type="InterPro" id="IPR011089">
    <property type="entry name" value="GmrSD_C"/>
</dbReference>
<sequence>MRRLLSLLLLSLTLLTCAPVAQAPQSIAPALPYERAAFGSGWTDPDGDCLDTRAELLAALSTVPVRPAPSGCSVRHGRWFAPYTGQVVTEAGDLDIDHIVPLRYAWGHGAASWSAQKRARFARDPVNLLPVSASANRSKGARGPLDWLPPDPGFRCQYVLRFRRIAASYGLVHSAAEERELVALTGRLCGA</sequence>
<name>A0A0D6AY73_RHOSU</name>
<dbReference type="PANTHER" id="PTHR24094:SF15">
    <property type="entry name" value="AMP-DEPENDENT SYNTHETASE_LIGASE DOMAIN-CONTAINING PROTEIN-RELATED"/>
    <property type="match status" value="1"/>
</dbReference>
<organism evidence="3 4">
    <name type="scientific">Rhodovulum sulfidophilum</name>
    <name type="common">Rhodobacter sulfidophilus</name>
    <dbReference type="NCBI Taxonomy" id="35806"/>
    <lineage>
        <taxon>Bacteria</taxon>
        <taxon>Pseudomonadati</taxon>
        <taxon>Pseudomonadota</taxon>
        <taxon>Alphaproteobacteria</taxon>
        <taxon>Rhodobacterales</taxon>
        <taxon>Paracoccaceae</taxon>
        <taxon>Rhodovulum</taxon>
    </lineage>
</organism>
<dbReference type="PANTHER" id="PTHR24094">
    <property type="entry name" value="SECRETED PROTEIN"/>
    <property type="match status" value="1"/>
</dbReference>
<feature type="domain" description="GmrSD restriction endonucleases C-terminal" evidence="2">
    <location>
        <begin position="81"/>
        <end position="183"/>
    </location>
</feature>
<gene>
    <name evidence="3" type="ORF">NHU_00420</name>
</gene>
<proteinExistence type="predicted"/>
<reference evidence="3 4" key="1">
    <citation type="submission" date="2015-02" db="EMBL/GenBank/DDBJ databases">
        <title>Genome sequene of Rhodovulum sulfidophilum DSM 2351.</title>
        <authorList>
            <person name="Nagao N."/>
        </authorList>
    </citation>
    <scope>NUCLEOTIDE SEQUENCE [LARGE SCALE GENOMIC DNA]</scope>
    <source>
        <strain evidence="3 4">DSM 2351</strain>
    </source>
</reference>
<dbReference type="PATRIC" id="fig|35806.4.peg.430"/>
<evidence type="ECO:0000259" key="2">
    <source>
        <dbReference type="Pfam" id="PF07510"/>
    </source>
</evidence>
<accession>A0A0D6AY73</accession>
<dbReference type="Pfam" id="PF07510">
    <property type="entry name" value="GmrSD_C"/>
    <property type="match status" value="1"/>
</dbReference>
<feature type="signal peptide" evidence="1">
    <location>
        <begin position="1"/>
        <end position="23"/>
    </location>
</feature>
<protein>
    <submittedName>
        <fullName evidence="3">Putative secreted protein</fullName>
    </submittedName>
</protein>